<protein>
    <recommendedName>
        <fullName evidence="6">GDSL esterase/lipase</fullName>
    </recommendedName>
</protein>
<sequence>MAKGAMGVEFWIGLMVCSALAVMQVNAAGSGFPVPSYYVFGDAYFDAGNNNFIRNAVPKANYKPYGMTFFKGVPTGRFCNGRIFADLLAAVMKLPLAPPSLSTTLTLDQKGVCVNYASGGAAILRSSSVAYGWKNPPSFDQQVTLFETHANTVIYEYGIDNALLILNDAIYQISFGTIDVLAYFTQPHQIESIQIFLESLATEYRRLVDRLYTINARKVVVFGVGPIQNSPVAKLMMSKMTPAESKKFCKDVDTAVQQLNQKLRLMVTEFNNDNAVGQPHGSLQLVFADVYGAVSAITKKPGAYGLTDVTNACCGAGKFGAEIPCGHRNSKVCKNVSKSLYWNDMQFTEAANQILFKLFFDGSSFVKPLSVKSLAKLLIPGVPY</sequence>
<proteinExistence type="inferred from homology"/>
<comment type="caution">
    <text evidence="4">The sequence shown here is derived from an EMBL/GenBank/DDBJ whole genome shotgun (WGS) entry which is preliminary data.</text>
</comment>
<dbReference type="Proteomes" id="UP000822688">
    <property type="component" value="Chromosome 4"/>
</dbReference>
<dbReference type="InterPro" id="IPR036514">
    <property type="entry name" value="SGNH_hydro_sf"/>
</dbReference>
<reference evidence="4" key="1">
    <citation type="submission" date="2020-06" db="EMBL/GenBank/DDBJ databases">
        <title>WGS assembly of Ceratodon purpureus strain R40.</title>
        <authorList>
            <person name="Carey S.B."/>
            <person name="Jenkins J."/>
            <person name="Shu S."/>
            <person name="Lovell J.T."/>
            <person name="Sreedasyam A."/>
            <person name="Maumus F."/>
            <person name="Tiley G.P."/>
            <person name="Fernandez-Pozo N."/>
            <person name="Barry K."/>
            <person name="Chen C."/>
            <person name="Wang M."/>
            <person name="Lipzen A."/>
            <person name="Daum C."/>
            <person name="Saski C.A."/>
            <person name="Payton A.C."/>
            <person name="Mcbreen J.C."/>
            <person name="Conrad R.E."/>
            <person name="Kollar L.M."/>
            <person name="Olsson S."/>
            <person name="Huttunen S."/>
            <person name="Landis J.B."/>
            <person name="Wickett N.J."/>
            <person name="Johnson M.G."/>
            <person name="Rensing S.A."/>
            <person name="Grimwood J."/>
            <person name="Schmutz J."/>
            <person name="Mcdaniel S.F."/>
        </authorList>
    </citation>
    <scope>NUCLEOTIDE SEQUENCE</scope>
    <source>
        <strain evidence="4">R40</strain>
    </source>
</reference>
<keyword evidence="5" id="KW-1185">Reference proteome</keyword>
<dbReference type="InterPro" id="IPR051058">
    <property type="entry name" value="GDSL_Est/Lipase"/>
</dbReference>
<feature type="chain" id="PRO_5035810186" description="GDSL esterase/lipase" evidence="3">
    <location>
        <begin position="22"/>
        <end position="384"/>
    </location>
</feature>
<evidence type="ECO:0000256" key="3">
    <source>
        <dbReference type="SAM" id="SignalP"/>
    </source>
</evidence>
<accession>A0A8T0I6M0</accession>
<keyword evidence="3" id="KW-0732">Signal</keyword>
<dbReference type="GO" id="GO:0016788">
    <property type="term" value="F:hydrolase activity, acting on ester bonds"/>
    <property type="evidence" value="ECO:0007669"/>
    <property type="project" value="InterPro"/>
</dbReference>
<dbReference type="PANTHER" id="PTHR45648:SF5">
    <property type="entry name" value="OS04G0577300 PROTEIN"/>
    <property type="match status" value="1"/>
</dbReference>
<feature type="signal peptide" evidence="3">
    <location>
        <begin position="1"/>
        <end position="21"/>
    </location>
</feature>
<organism evidence="4 5">
    <name type="scientific">Ceratodon purpureus</name>
    <name type="common">Fire moss</name>
    <name type="synonym">Dicranum purpureum</name>
    <dbReference type="NCBI Taxonomy" id="3225"/>
    <lineage>
        <taxon>Eukaryota</taxon>
        <taxon>Viridiplantae</taxon>
        <taxon>Streptophyta</taxon>
        <taxon>Embryophyta</taxon>
        <taxon>Bryophyta</taxon>
        <taxon>Bryophytina</taxon>
        <taxon>Bryopsida</taxon>
        <taxon>Dicranidae</taxon>
        <taxon>Pseudoditrichales</taxon>
        <taxon>Ditrichaceae</taxon>
        <taxon>Ceratodon</taxon>
    </lineage>
</organism>
<evidence type="ECO:0000256" key="2">
    <source>
        <dbReference type="ARBA" id="ARBA00022801"/>
    </source>
</evidence>
<dbReference type="Pfam" id="PF00657">
    <property type="entry name" value="Lipase_GDSL"/>
    <property type="match status" value="1"/>
</dbReference>
<evidence type="ECO:0000313" key="4">
    <source>
        <dbReference type="EMBL" id="KAG0578716.1"/>
    </source>
</evidence>
<evidence type="ECO:0000256" key="1">
    <source>
        <dbReference type="ARBA" id="ARBA00008668"/>
    </source>
</evidence>
<dbReference type="Gene3D" id="3.40.50.1110">
    <property type="entry name" value="SGNH hydrolase"/>
    <property type="match status" value="1"/>
</dbReference>
<gene>
    <name evidence="4" type="ORF">KC19_4G044500</name>
</gene>
<evidence type="ECO:0000313" key="5">
    <source>
        <dbReference type="Proteomes" id="UP000822688"/>
    </source>
</evidence>
<name>A0A8T0I6M0_CERPU</name>
<dbReference type="PANTHER" id="PTHR45648">
    <property type="entry name" value="GDSL LIPASE/ACYLHYDROLASE FAMILY PROTEIN (AFU_ORTHOLOGUE AFUA_4G14700)"/>
    <property type="match status" value="1"/>
</dbReference>
<dbReference type="AlphaFoldDB" id="A0A8T0I6M0"/>
<keyword evidence="2" id="KW-0378">Hydrolase</keyword>
<comment type="similarity">
    <text evidence="1">Belongs to the 'GDSL' lipolytic enzyme family.</text>
</comment>
<dbReference type="InterPro" id="IPR001087">
    <property type="entry name" value="GDSL"/>
</dbReference>
<dbReference type="EMBL" id="CM026424">
    <property type="protein sequence ID" value="KAG0578716.1"/>
    <property type="molecule type" value="Genomic_DNA"/>
</dbReference>
<evidence type="ECO:0008006" key="6">
    <source>
        <dbReference type="Google" id="ProtNLM"/>
    </source>
</evidence>